<dbReference type="SUPFAM" id="SSF53474">
    <property type="entry name" value="alpha/beta-Hydrolases"/>
    <property type="match status" value="1"/>
</dbReference>
<evidence type="ECO:0000259" key="2">
    <source>
        <dbReference type="Pfam" id="PF01764"/>
    </source>
</evidence>
<evidence type="ECO:0000256" key="1">
    <source>
        <dbReference type="SAM" id="MobiDB-lite"/>
    </source>
</evidence>
<evidence type="ECO:0000313" key="3">
    <source>
        <dbReference type="EMBL" id="CAD8915869.1"/>
    </source>
</evidence>
<dbReference type="PANTHER" id="PTHR46023">
    <property type="entry name" value="LIPASE CLASS 3 PROTEIN-LIKE"/>
    <property type="match status" value="1"/>
</dbReference>
<feature type="region of interest" description="Disordered" evidence="1">
    <location>
        <begin position="1"/>
        <end position="20"/>
    </location>
</feature>
<dbReference type="EMBL" id="HBFS01013434">
    <property type="protein sequence ID" value="CAD8915869.1"/>
    <property type="molecule type" value="Transcribed_RNA"/>
</dbReference>
<gene>
    <name evidence="3" type="ORF">BSP0115_LOCUS9126</name>
</gene>
<dbReference type="InterPro" id="IPR029058">
    <property type="entry name" value="AB_hydrolase_fold"/>
</dbReference>
<dbReference type="AlphaFoldDB" id="A0A7S1CEC2"/>
<organism evidence="3">
    <name type="scientific">Bicosoecida sp. CB-2014</name>
    <dbReference type="NCBI Taxonomy" id="1486930"/>
    <lineage>
        <taxon>Eukaryota</taxon>
        <taxon>Sar</taxon>
        <taxon>Stramenopiles</taxon>
        <taxon>Bigyra</taxon>
        <taxon>Opalozoa</taxon>
        <taxon>Bicosoecida</taxon>
    </lineage>
</organism>
<accession>A0A7S1CEC2</accession>
<protein>
    <recommendedName>
        <fullName evidence="2">Fungal lipase-type domain-containing protein</fullName>
    </recommendedName>
</protein>
<dbReference type="PANTHER" id="PTHR46023:SF6">
    <property type="entry name" value="LIPASE CLASS 3 FAMILY PROTEIN"/>
    <property type="match status" value="1"/>
</dbReference>
<dbReference type="GO" id="GO:0006629">
    <property type="term" value="P:lipid metabolic process"/>
    <property type="evidence" value="ECO:0007669"/>
    <property type="project" value="InterPro"/>
</dbReference>
<proteinExistence type="predicted"/>
<sequence>MASKATDDIEVAEDVDGPERDGGFEKPYVVVGRAIAEAMDELGGRPAFTDLVLGARKIILDAHRARLEHPPAPPSAPLADRAFLQEALYWGTYADAVYEKSLALCLSRVPVSRDDVLKSDWKVVTLRPVFALVHDAGKKKIVLAIRGTHSVSDAMTDACAAAEPFAGDTAHRGMVRAAQWFIDNILEDITGALARYPDCGLLVTGHSLGAGTAALLTILLKEHVEQSRLFCWAFATPACASPTLSEAHKTMIVSVVNDLDAVPRLSLYAAEMARRALEESGWRDEYKEAYDAEYDRMAKYLNDSPVFSRVVKAIDVTSKVLDKALDAASEAASKHLKAAADSKYGKAATAASAKVSAKASAVAVAASVKIRGGAGDSVEEAKGGGDAAIVDSAPPKVPDPMVPVGRIVHLSVSDDVVFARDAPSSEFMRLAPGKTMLSDHSMDLYLARLRAAADRLG</sequence>
<dbReference type="Pfam" id="PF01764">
    <property type="entry name" value="Lipase_3"/>
    <property type="match status" value="1"/>
</dbReference>
<dbReference type="Gene3D" id="3.40.50.1820">
    <property type="entry name" value="alpha/beta hydrolase"/>
    <property type="match status" value="1"/>
</dbReference>
<feature type="domain" description="Fungal lipase-type" evidence="2">
    <location>
        <begin position="142"/>
        <end position="267"/>
    </location>
</feature>
<name>A0A7S1CEC2_9STRA</name>
<dbReference type="CDD" id="cd00519">
    <property type="entry name" value="Lipase_3"/>
    <property type="match status" value="1"/>
</dbReference>
<reference evidence="3" key="1">
    <citation type="submission" date="2021-01" db="EMBL/GenBank/DDBJ databases">
        <authorList>
            <person name="Corre E."/>
            <person name="Pelletier E."/>
            <person name="Niang G."/>
            <person name="Scheremetjew M."/>
            <person name="Finn R."/>
            <person name="Kale V."/>
            <person name="Holt S."/>
            <person name="Cochrane G."/>
            <person name="Meng A."/>
            <person name="Brown T."/>
            <person name="Cohen L."/>
        </authorList>
    </citation>
    <scope>NUCLEOTIDE SEQUENCE</scope>
    <source>
        <strain evidence="3">Ms1</strain>
    </source>
</reference>
<dbReference type="InterPro" id="IPR002921">
    <property type="entry name" value="Fungal_lipase-type"/>
</dbReference>